<comment type="caution">
    <text evidence="5">The sequence shown here is derived from an EMBL/GenBank/DDBJ whole genome shotgun (WGS) entry which is preliminary data.</text>
</comment>
<dbReference type="PROSITE" id="PS50137">
    <property type="entry name" value="DS_RBD"/>
    <property type="match status" value="1"/>
</dbReference>
<evidence type="ECO:0000256" key="1">
    <source>
        <dbReference type="PROSITE-ProRule" id="PRU00266"/>
    </source>
</evidence>
<dbReference type="EMBL" id="JBEDUW010000003">
    <property type="protein sequence ID" value="KAK9938894.1"/>
    <property type="molecule type" value="Genomic_DNA"/>
</dbReference>
<keyword evidence="6" id="KW-1185">Reference proteome</keyword>
<protein>
    <recommendedName>
        <fullName evidence="4">DRBM domain-containing protein</fullName>
    </recommendedName>
</protein>
<dbReference type="Pfam" id="PF03469">
    <property type="entry name" value="XH"/>
    <property type="match status" value="1"/>
</dbReference>
<dbReference type="InterPro" id="IPR045177">
    <property type="entry name" value="FDM1-5/IDN2"/>
</dbReference>
<feature type="coiled-coil region" evidence="2">
    <location>
        <begin position="172"/>
        <end position="199"/>
    </location>
</feature>
<evidence type="ECO:0000259" key="4">
    <source>
        <dbReference type="PROSITE" id="PS50137"/>
    </source>
</evidence>
<evidence type="ECO:0000256" key="2">
    <source>
        <dbReference type="SAM" id="Coils"/>
    </source>
</evidence>
<dbReference type="PANTHER" id="PTHR21596">
    <property type="entry name" value="RIBONUCLEASE P SUBUNIT P38"/>
    <property type="match status" value="1"/>
</dbReference>
<accession>A0AAW1XSH8</accession>
<evidence type="ECO:0000313" key="5">
    <source>
        <dbReference type="EMBL" id="KAK9938894.1"/>
    </source>
</evidence>
<keyword evidence="1" id="KW-0694">RNA-binding</keyword>
<dbReference type="Gene3D" id="3.30.160.20">
    <property type="match status" value="1"/>
</dbReference>
<feature type="domain" description="DRBM" evidence="4">
    <location>
        <begin position="1"/>
        <end position="50"/>
    </location>
</feature>
<dbReference type="SUPFAM" id="SSF54768">
    <property type="entry name" value="dsRNA-binding domain-like"/>
    <property type="match status" value="1"/>
</dbReference>
<dbReference type="GO" id="GO:0003723">
    <property type="term" value="F:RNA binding"/>
    <property type="evidence" value="ECO:0007669"/>
    <property type="project" value="UniProtKB-UniRule"/>
</dbReference>
<sequence length="337" mass="39020">MNFNKCPPHKPRFSASVIVQGFTFNTKTMLRSKKEAEGCAAGMALKYFSESPQPPQPKRTKHFALPAPPSQMPSLPSSSSTGLLYLTYKENEIWNETTMTEGKKETHELELMFAEERQLWQREKHQLQLKHIELENAIDMKNNELEHCHRMLQHMNEKAAPEQRKVENLVLLAEERKRNEKLISKIMKLEEQLQAKQAGARKELIDGLKTNSKIYIGVKTLGDLDLKAFQVSAKKRFCDEEEANERAVELCSIWENYIGDSKWNPFKVISDEKGKRKEIINEDDRKLKNLKTDLGDEVYKVVTTALMELNEHNSSGRGSFLHLKQWHALKNTKSRRN</sequence>
<evidence type="ECO:0000256" key="3">
    <source>
        <dbReference type="SAM" id="MobiDB-lite"/>
    </source>
</evidence>
<organism evidence="5 6">
    <name type="scientific">Rubus argutus</name>
    <name type="common">Southern blackberry</name>
    <dbReference type="NCBI Taxonomy" id="59490"/>
    <lineage>
        <taxon>Eukaryota</taxon>
        <taxon>Viridiplantae</taxon>
        <taxon>Streptophyta</taxon>
        <taxon>Embryophyta</taxon>
        <taxon>Tracheophyta</taxon>
        <taxon>Spermatophyta</taxon>
        <taxon>Magnoliopsida</taxon>
        <taxon>eudicotyledons</taxon>
        <taxon>Gunneridae</taxon>
        <taxon>Pentapetalae</taxon>
        <taxon>rosids</taxon>
        <taxon>fabids</taxon>
        <taxon>Rosales</taxon>
        <taxon>Rosaceae</taxon>
        <taxon>Rosoideae</taxon>
        <taxon>Rosoideae incertae sedis</taxon>
        <taxon>Rubus</taxon>
    </lineage>
</organism>
<dbReference type="Pfam" id="PF00035">
    <property type="entry name" value="dsrm"/>
    <property type="match status" value="1"/>
</dbReference>
<dbReference type="GO" id="GO:0080188">
    <property type="term" value="P:gene silencing by siRNA-directed DNA methylation"/>
    <property type="evidence" value="ECO:0007669"/>
    <property type="project" value="InterPro"/>
</dbReference>
<reference evidence="5 6" key="1">
    <citation type="journal article" date="2023" name="G3 (Bethesda)">
        <title>A chromosome-length genome assembly and annotation of blackberry (Rubus argutus, cv. 'Hillquist').</title>
        <authorList>
            <person name="Bruna T."/>
            <person name="Aryal R."/>
            <person name="Dudchenko O."/>
            <person name="Sargent D.J."/>
            <person name="Mead D."/>
            <person name="Buti M."/>
            <person name="Cavallini A."/>
            <person name="Hytonen T."/>
            <person name="Andres J."/>
            <person name="Pham M."/>
            <person name="Weisz D."/>
            <person name="Mascagni F."/>
            <person name="Usai G."/>
            <person name="Natali L."/>
            <person name="Bassil N."/>
            <person name="Fernandez G.E."/>
            <person name="Lomsadze A."/>
            <person name="Armour M."/>
            <person name="Olukolu B."/>
            <person name="Poorten T."/>
            <person name="Britton C."/>
            <person name="Davik J."/>
            <person name="Ashrafi H."/>
            <person name="Aiden E.L."/>
            <person name="Borodovsky M."/>
            <person name="Worthington M."/>
        </authorList>
    </citation>
    <scope>NUCLEOTIDE SEQUENCE [LARGE SCALE GENOMIC DNA]</scope>
    <source>
        <strain evidence="5">PI 553951</strain>
    </source>
</reference>
<keyword evidence="2" id="KW-0175">Coiled coil</keyword>
<dbReference type="PANTHER" id="PTHR21596:SF23">
    <property type="entry name" value="FACTOR OF DNA METHYLATION 4"/>
    <property type="match status" value="1"/>
</dbReference>
<proteinExistence type="predicted"/>
<feature type="coiled-coil region" evidence="2">
    <location>
        <begin position="117"/>
        <end position="144"/>
    </location>
</feature>
<evidence type="ECO:0000313" key="6">
    <source>
        <dbReference type="Proteomes" id="UP001457282"/>
    </source>
</evidence>
<dbReference type="AlphaFoldDB" id="A0AAW1XSH8"/>
<dbReference type="InterPro" id="IPR014720">
    <property type="entry name" value="dsRBD_dom"/>
</dbReference>
<gene>
    <name evidence="5" type="ORF">M0R45_015606</name>
</gene>
<dbReference type="InterPro" id="IPR005379">
    <property type="entry name" value="FDM1-5/IDN2_XH"/>
</dbReference>
<dbReference type="Proteomes" id="UP001457282">
    <property type="component" value="Unassembled WGS sequence"/>
</dbReference>
<name>A0AAW1XSH8_RUBAR</name>
<feature type="region of interest" description="Disordered" evidence="3">
    <location>
        <begin position="48"/>
        <end position="78"/>
    </location>
</feature>